<dbReference type="Gene3D" id="3.30.160.60">
    <property type="entry name" value="Classic Zinc Finger"/>
    <property type="match status" value="2"/>
</dbReference>
<organism evidence="8 9">
    <name type="scientific">Mycena chlorophos</name>
    <name type="common">Agaric fungus</name>
    <name type="synonym">Agaricus chlorophos</name>
    <dbReference type="NCBI Taxonomy" id="658473"/>
    <lineage>
        <taxon>Eukaryota</taxon>
        <taxon>Fungi</taxon>
        <taxon>Dikarya</taxon>
        <taxon>Basidiomycota</taxon>
        <taxon>Agaricomycotina</taxon>
        <taxon>Agaricomycetes</taxon>
        <taxon>Agaricomycetidae</taxon>
        <taxon>Agaricales</taxon>
        <taxon>Marasmiineae</taxon>
        <taxon>Mycenaceae</taxon>
        <taxon>Mycena</taxon>
    </lineage>
</organism>
<dbReference type="SUPFAM" id="SSF57667">
    <property type="entry name" value="beta-beta-alpha zinc fingers"/>
    <property type="match status" value="2"/>
</dbReference>
<dbReference type="GO" id="GO:0005667">
    <property type="term" value="C:transcription regulator complex"/>
    <property type="evidence" value="ECO:0007669"/>
    <property type="project" value="TreeGrafter"/>
</dbReference>
<gene>
    <name evidence="8" type="ORF">HMN09_00823500</name>
</gene>
<dbReference type="EMBL" id="JACAZE010000010">
    <property type="protein sequence ID" value="KAF7305694.1"/>
    <property type="molecule type" value="Genomic_DNA"/>
</dbReference>
<evidence type="ECO:0000313" key="9">
    <source>
        <dbReference type="Proteomes" id="UP000613580"/>
    </source>
</evidence>
<dbReference type="OrthoDB" id="654211at2759"/>
<evidence type="ECO:0000256" key="4">
    <source>
        <dbReference type="ARBA" id="ARBA00022833"/>
    </source>
</evidence>
<dbReference type="GO" id="GO:0000981">
    <property type="term" value="F:DNA-binding transcription factor activity, RNA polymerase II-specific"/>
    <property type="evidence" value="ECO:0007669"/>
    <property type="project" value="TreeGrafter"/>
</dbReference>
<dbReference type="AlphaFoldDB" id="A0A8H6WAV3"/>
<keyword evidence="4" id="KW-0862">Zinc</keyword>
<name>A0A8H6WAV3_MYCCL</name>
<feature type="region of interest" description="Disordered" evidence="6">
    <location>
        <begin position="101"/>
        <end position="151"/>
    </location>
</feature>
<dbReference type="GO" id="GO:0000978">
    <property type="term" value="F:RNA polymerase II cis-regulatory region sequence-specific DNA binding"/>
    <property type="evidence" value="ECO:0007669"/>
    <property type="project" value="TreeGrafter"/>
</dbReference>
<dbReference type="GO" id="GO:0031519">
    <property type="term" value="C:PcG protein complex"/>
    <property type="evidence" value="ECO:0007669"/>
    <property type="project" value="TreeGrafter"/>
</dbReference>
<keyword evidence="2" id="KW-0677">Repeat</keyword>
<keyword evidence="3 5" id="KW-0863">Zinc-finger</keyword>
<dbReference type="InterPro" id="IPR036236">
    <property type="entry name" value="Znf_C2H2_sf"/>
</dbReference>
<keyword evidence="1" id="KW-0479">Metal-binding</keyword>
<proteinExistence type="predicted"/>
<evidence type="ECO:0000256" key="1">
    <source>
        <dbReference type="ARBA" id="ARBA00022723"/>
    </source>
</evidence>
<accession>A0A8H6WAV3</accession>
<evidence type="ECO:0000259" key="7">
    <source>
        <dbReference type="PROSITE" id="PS50157"/>
    </source>
</evidence>
<evidence type="ECO:0000256" key="2">
    <source>
        <dbReference type="ARBA" id="ARBA00022737"/>
    </source>
</evidence>
<dbReference type="InterPro" id="IPR013087">
    <property type="entry name" value="Znf_C2H2_type"/>
</dbReference>
<keyword evidence="9" id="KW-1185">Reference proteome</keyword>
<dbReference type="Proteomes" id="UP000613580">
    <property type="component" value="Unassembled WGS sequence"/>
</dbReference>
<feature type="compositionally biased region" description="Polar residues" evidence="6">
    <location>
        <begin position="133"/>
        <end position="143"/>
    </location>
</feature>
<evidence type="ECO:0000313" key="8">
    <source>
        <dbReference type="EMBL" id="KAF7305694.1"/>
    </source>
</evidence>
<feature type="region of interest" description="Disordered" evidence="6">
    <location>
        <begin position="203"/>
        <end position="243"/>
    </location>
</feature>
<dbReference type="PANTHER" id="PTHR14003">
    <property type="entry name" value="TRANSCRIPTIONAL REPRESSOR PROTEIN YY"/>
    <property type="match status" value="1"/>
</dbReference>
<sequence>MPEATIHICVVENCGMGFSRRGDLARHQATHLSEADKEQLKHRCPFAETTGCQYATLQKGNMNIHVNIHTGAKPYTCSHATCDFAAGDPSQLNKHKRRWHPDDATIVPGGAAKQRPGFRGKAPAPLKLKKTANDNLQRTTSATAPRDCNSRTSPALQMMLDPEAELFLQESADAMSPSPSRARFGVSAGLEGMDVSALELDLEVDSRPPSPTAAAFPHLYSPSRRSNISSRASQSPMDLVFPL</sequence>
<comment type="caution">
    <text evidence="8">The sequence shown here is derived from an EMBL/GenBank/DDBJ whole genome shotgun (WGS) entry which is preliminary data.</text>
</comment>
<dbReference type="GO" id="GO:0008270">
    <property type="term" value="F:zinc ion binding"/>
    <property type="evidence" value="ECO:0007669"/>
    <property type="project" value="UniProtKB-KW"/>
</dbReference>
<dbReference type="PANTHER" id="PTHR14003:SF19">
    <property type="entry name" value="YY2 TRANSCRIPTION FACTOR"/>
    <property type="match status" value="1"/>
</dbReference>
<dbReference type="GO" id="GO:0000785">
    <property type="term" value="C:chromatin"/>
    <property type="evidence" value="ECO:0007669"/>
    <property type="project" value="TreeGrafter"/>
</dbReference>
<feature type="domain" description="C2H2-type" evidence="7">
    <location>
        <begin position="7"/>
        <end position="36"/>
    </location>
</feature>
<protein>
    <recommendedName>
        <fullName evidence="7">C2H2-type domain-containing protein</fullName>
    </recommendedName>
</protein>
<dbReference type="Pfam" id="PF00096">
    <property type="entry name" value="zf-C2H2"/>
    <property type="match status" value="1"/>
</dbReference>
<dbReference type="PROSITE" id="PS00028">
    <property type="entry name" value="ZINC_FINGER_C2H2_1"/>
    <property type="match status" value="1"/>
</dbReference>
<feature type="compositionally biased region" description="Polar residues" evidence="6">
    <location>
        <begin position="223"/>
        <end position="236"/>
    </location>
</feature>
<evidence type="ECO:0000256" key="3">
    <source>
        <dbReference type="ARBA" id="ARBA00022771"/>
    </source>
</evidence>
<reference evidence="8" key="1">
    <citation type="submission" date="2020-05" db="EMBL/GenBank/DDBJ databases">
        <title>Mycena genomes resolve the evolution of fungal bioluminescence.</title>
        <authorList>
            <person name="Tsai I.J."/>
        </authorList>
    </citation>
    <scope>NUCLEOTIDE SEQUENCE</scope>
    <source>
        <strain evidence="8">110903Hualien_Pintung</strain>
    </source>
</reference>
<evidence type="ECO:0000256" key="6">
    <source>
        <dbReference type="SAM" id="MobiDB-lite"/>
    </source>
</evidence>
<dbReference type="PROSITE" id="PS50157">
    <property type="entry name" value="ZINC_FINGER_C2H2_2"/>
    <property type="match status" value="2"/>
</dbReference>
<evidence type="ECO:0000256" key="5">
    <source>
        <dbReference type="PROSITE-ProRule" id="PRU00042"/>
    </source>
</evidence>
<dbReference type="SMART" id="SM00355">
    <property type="entry name" value="ZnF_C2H2"/>
    <property type="match status" value="3"/>
</dbReference>
<feature type="domain" description="C2H2-type" evidence="7">
    <location>
        <begin position="42"/>
        <end position="74"/>
    </location>
</feature>